<keyword evidence="1" id="KW-0614">Plasmid</keyword>
<dbReference type="AlphaFoldDB" id="A0A5Q4ZYM4"/>
<dbReference type="RefSeq" id="WP_192957858.1">
    <property type="nucleotide sequence ID" value="NZ_LR721753.1"/>
</dbReference>
<evidence type="ECO:0000313" key="1">
    <source>
        <dbReference type="EMBL" id="VVV06967.1"/>
    </source>
</evidence>
<geneLocation type="plasmid" evidence="1">
    <name>pAWOD_2</name>
</geneLocation>
<sequence>MAKVFAVAKEQGVLTLFEWSSKAAFSKTESFVDSKWIYIATTTDYKKDGLFNAPNEAMESKRSIAPHKYFPSFFVSNTKDEIEAHNMLYRAFKKHFKDQRE</sequence>
<name>A0A5Q4ZYM4_9GAMM</name>
<reference evidence="1" key="1">
    <citation type="submission" date="2019-09" db="EMBL/GenBank/DDBJ databases">
        <authorList>
            <person name="Hjerde E."/>
        </authorList>
    </citation>
    <scope>NUCLEOTIDE SEQUENCE [LARGE SCALE GENOMIC DNA]</scope>
    <source>
        <strain evidence="1">06/09/160</strain>
        <plasmid evidence="1">pAWOD_2</plasmid>
    </source>
</reference>
<proteinExistence type="predicted"/>
<protein>
    <submittedName>
        <fullName evidence="1">Uncharacterized protein</fullName>
    </submittedName>
</protein>
<accession>A0A5Q4ZYM4</accession>
<dbReference type="EMBL" id="LR721753">
    <property type="protein sequence ID" value="VVV06967.1"/>
    <property type="molecule type" value="Genomic_DNA"/>
</dbReference>
<gene>
    <name evidence="1" type="ORF">AW0309160_04461</name>
</gene>
<organism evidence="1">
    <name type="scientific">Aliivibrio wodanis</name>
    <dbReference type="NCBI Taxonomy" id="80852"/>
    <lineage>
        <taxon>Bacteria</taxon>
        <taxon>Pseudomonadati</taxon>
        <taxon>Pseudomonadota</taxon>
        <taxon>Gammaproteobacteria</taxon>
        <taxon>Vibrionales</taxon>
        <taxon>Vibrionaceae</taxon>
        <taxon>Aliivibrio</taxon>
    </lineage>
</organism>